<evidence type="ECO:0000313" key="2">
    <source>
        <dbReference type="Proteomes" id="UP000735302"/>
    </source>
</evidence>
<dbReference type="EMBL" id="BLXT01007171">
    <property type="protein sequence ID" value="GFO37077.1"/>
    <property type="molecule type" value="Genomic_DNA"/>
</dbReference>
<evidence type="ECO:0000313" key="1">
    <source>
        <dbReference type="EMBL" id="GFO37077.1"/>
    </source>
</evidence>
<keyword evidence="2" id="KW-1185">Reference proteome</keyword>
<protein>
    <submittedName>
        <fullName evidence="1">Uncharacterized protein</fullName>
    </submittedName>
</protein>
<organism evidence="1 2">
    <name type="scientific">Plakobranchus ocellatus</name>
    <dbReference type="NCBI Taxonomy" id="259542"/>
    <lineage>
        <taxon>Eukaryota</taxon>
        <taxon>Metazoa</taxon>
        <taxon>Spiralia</taxon>
        <taxon>Lophotrochozoa</taxon>
        <taxon>Mollusca</taxon>
        <taxon>Gastropoda</taxon>
        <taxon>Heterobranchia</taxon>
        <taxon>Euthyneura</taxon>
        <taxon>Panpulmonata</taxon>
        <taxon>Sacoglossa</taxon>
        <taxon>Placobranchoidea</taxon>
        <taxon>Plakobranchidae</taxon>
        <taxon>Plakobranchus</taxon>
    </lineage>
</organism>
<comment type="caution">
    <text evidence="1">The sequence shown here is derived from an EMBL/GenBank/DDBJ whole genome shotgun (WGS) entry which is preliminary data.</text>
</comment>
<sequence length="136" mass="15582">MQSKRGLPSRKFWILTEVGKIRSCVWLTDYVLCDKSVIVRRGGAVDNESAPRSAVTLLTRVREIVFIFLVNTMDPFRSWVHTKVISGFQALRQDRTSVTGLEPETEGFLQISGRVRYPLCRQRPSSLYDVNAVCRF</sequence>
<reference evidence="1 2" key="1">
    <citation type="journal article" date="2021" name="Elife">
        <title>Chloroplast acquisition without the gene transfer in kleptoplastic sea slugs, Plakobranchus ocellatus.</title>
        <authorList>
            <person name="Maeda T."/>
            <person name="Takahashi S."/>
            <person name="Yoshida T."/>
            <person name="Shimamura S."/>
            <person name="Takaki Y."/>
            <person name="Nagai Y."/>
            <person name="Toyoda A."/>
            <person name="Suzuki Y."/>
            <person name="Arimoto A."/>
            <person name="Ishii H."/>
            <person name="Satoh N."/>
            <person name="Nishiyama T."/>
            <person name="Hasebe M."/>
            <person name="Maruyama T."/>
            <person name="Minagawa J."/>
            <person name="Obokata J."/>
            <person name="Shigenobu S."/>
        </authorList>
    </citation>
    <scope>NUCLEOTIDE SEQUENCE [LARGE SCALE GENOMIC DNA]</scope>
</reference>
<accession>A0AAV4CYU3</accession>
<gene>
    <name evidence="1" type="ORF">PoB_006358200</name>
</gene>
<name>A0AAV4CYU3_9GAST</name>
<proteinExistence type="predicted"/>
<dbReference type="AlphaFoldDB" id="A0AAV4CYU3"/>
<dbReference type="Proteomes" id="UP000735302">
    <property type="component" value="Unassembled WGS sequence"/>
</dbReference>